<dbReference type="InterPro" id="IPR036249">
    <property type="entry name" value="Thioredoxin-like_sf"/>
</dbReference>
<dbReference type="EMBL" id="CP046072">
    <property type="protein sequence ID" value="QSZ40604.1"/>
    <property type="molecule type" value="Genomic_DNA"/>
</dbReference>
<feature type="signal peptide" evidence="1">
    <location>
        <begin position="1"/>
        <end position="23"/>
    </location>
</feature>
<evidence type="ECO:0000256" key="1">
    <source>
        <dbReference type="SAM" id="SignalP"/>
    </source>
</evidence>
<dbReference type="Gene3D" id="3.40.30.10">
    <property type="entry name" value="Glutaredoxin"/>
    <property type="match status" value="1"/>
</dbReference>
<proteinExistence type="predicted"/>
<reference evidence="2" key="1">
    <citation type="submission" date="2019-11" db="EMBL/GenBank/DDBJ databases">
        <authorList>
            <person name="Kojima H."/>
        </authorList>
    </citation>
    <scope>NUCLEOTIDE SEQUENCE</scope>
    <source>
        <strain evidence="2">H1576</strain>
    </source>
</reference>
<protein>
    <submittedName>
        <fullName evidence="2">DUF255 domain-containing protein</fullName>
    </submittedName>
</protein>
<dbReference type="SUPFAM" id="SSF52833">
    <property type="entry name" value="Thioredoxin-like"/>
    <property type="match status" value="1"/>
</dbReference>
<dbReference type="Pfam" id="PF13899">
    <property type="entry name" value="Thioredoxin_7"/>
    <property type="match status" value="1"/>
</dbReference>
<evidence type="ECO:0000313" key="3">
    <source>
        <dbReference type="Proteomes" id="UP000671852"/>
    </source>
</evidence>
<name>A0A975AXZ4_9BACT</name>
<gene>
    <name evidence="2" type="ORF">GJV85_00210</name>
</gene>
<keyword evidence="1" id="KW-0732">Signal</keyword>
<keyword evidence="3" id="KW-1185">Reference proteome</keyword>
<dbReference type="Proteomes" id="UP000671852">
    <property type="component" value="Chromosome"/>
</dbReference>
<feature type="chain" id="PRO_5037998064" evidence="1">
    <location>
        <begin position="24"/>
        <end position="131"/>
    </location>
</feature>
<sequence length="131" mass="15646">MRYIFLVTLLCSFMFAQSYQEFAKQYGYETDYKVALQKAKQAKKDVLMVQVSNYCPWCRKLEKKILSRENINEVIHKKYIPLIVNREEKNLPKQFNTPIIPVTYIIDYEDDTAFLSLPGYKDKDEFFSFVE</sequence>
<dbReference type="KEGG" id="saqt:GJV85_00210"/>
<organism evidence="2 3">
    <name type="scientific">Sulfurimonas aquatica</name>
    <dbReference type="NCBI Taxonomy" id="2672570"/>
    <lineage>
        <taxon>Bacteria</taxon>
        <taxon>Pseudomonadati</taxon>
        <taxon>Campylobacterota</taxon>
        <taxon>Epsilonproteobacteria</taxon>
        <taxon>Campylobacterales</taxon>
        <taxon>Sulfurimonadaceae</taxon>
        <taxon>Sulfurimonas</taxon>
    </lineage>
</organism>
<dbReference type="RefSeq" id="WP_207561883.1">
    <property type="nucleotide sequence ID" value="NZ_CP046072.1"/>
</dbReference>
<evidence type="ECO:0000313" key="2">
    <source>
        <dbReference type="EMBL" id="QSZ40604.1"/>
    </source>
</evidence>
<reference evidence="2" key="2">
    <citation type="submission" date="2021-04" db="EMBL/GenBank/DDBJ databases">
        <title>Isolation and characterization of a novel species of the genus Sulfurimonas.</title>
        <authorList>
            <person name="Fukui M."/>
        </authorList>
    </citation>
    <scope>NUCLEOTIDE SEQUENCE</scope>
    <source>
        <strain evidence="2">H1576</strain>
    </source>
</reference>
<accession>A0A975AXZ4</accession>
<dbReference type="AlphaFoldDB" id="A0A975AXZ4"/>